<organism evidence="2">
    <name type="scientific">marine sediment metagenome</name>
    <dbReference type="NCBI Taxonomy" id="412755"/>
    <lineage>
        <taxon>unclassified sequences</taxon>
        <taxon>metagenomes</taxon>
        <taxon>ecological metagenomes</taxon>
    </lineage>
</organism>
<dbReference type="EMBL" id="LAZR01013174">
    <property type="protein sequence ID" value="KKM23213.1"/>
    <property type="molecule type" value="Genomic_DNA"/>
</dbReference>
<protein>
    <recommendedName>
        <fullName evidence="1">Phosphoadenosine phosphosulphate reductase domain-containing protein</fullName>
    </recommendedName>
</protein>
<dbReference type="Pfam" id="PF01507">
    <property type="entry name" value="PAPS_reduct"/>
    <property type="match status" value="1"/>
</dbReference>
<name>A0A0F9KM10_9ZZZZ</name>
<sequence>MRLLPEKLFIKEIDAKEFLRSYLENSAVSISGGKDSLVALDLSYRVGIRKFVFGNTTLTFPGTEEYLKNLERYYDIEIEQVIPPRDFFDLVDDIGFPSQRLRWCCEVYKFGPLANYVLKNKIKSLITGIRADESRKRQNYSAISRNPLIPTTQINPIITWTTEEIWHYIKYYDLPYHPLYNQGYERLGCWMCPFQKVEGFRRLNKIFPELYNKLIDALYDNVKKFGKYGVRDINDYINKFAWRKNALPITNILVGSIEYWKTNLHTNFLISCNDISVFSFLKENLKLLKN</sequence>
<feature type="domain" description="Phosphoadenosine phosphosulphate reductase" evidence="1">
    <location>
        <begin position="27"/>
        <end position="193"/>
    </location>
</feature>
<dbReference type="GO" id="GO:0003824">
    <property type="term" value="F:catalytic activity"/>
    <property type="evidence" value="ECO:0007669"/>
    <property type="project" value="InterPro"/>
</dbReference>
<dbReference type="PANTHER" id="PTHR43196:SF2">
    <property type="entry name" value="PHOSPHOADENOSINE PHOSPHOSULFATE REDUCTASE"/>
    <property type="match status" value="1"/>
</dbReference>
<dbReference type="SUPFAM" id="SSF52402">
    <property type="entry name" value="Adenine nucleotide alpha hydrolases-like"/>
    <property type="match status" value="1"/>
</dbReference>
<dbReference type="InterPro" id="IPR014729">
    <property type="entry name" value="Rossmann-like_a/b/a_fold"/>
</dbReference>
<dbReference type="InterPro" id="IPR002500">
    <property type="entry name" value="PAPS_reduct_dom"/>
</dbReference>
<gene>
    <name evidence="2" type="ORF">LCGC14_1617470</name>
</gene>
<proteinExistence type="predicted"/>
<evidence type="ECO:0000313" key="2">
    <source>
        <dbReference type="EMBL" id="KKM23213.1"/>
    </source>
</evidence>
<evidence type="ECO:0000259" key="1">
    <source>
        <dbReference type="Pfam" id="PF01507"/>
    </source>
</evidence>
<dbReference type="AlphaFoldDB" id="A0A0F9KM10"/>
<dbReference type="InterPro" id="IPR050128">
    <property type="entry name" value="Sulfate_adenylyltrnsfr_sub2"/>
</dbReference>
<reference evidence="2" key="1">
    <citation type="journal article" date="2015" name="Nature">
        <title>Complex archaea that bridge the gap between prokaryotes and eukaryotes.</title>
        <authorList>
            <person name="Spang A."/>
            <person name="Saw J.H."/>
            <person name="Jorgensen S.L."/>
            <person name="Zaremba-Niedzwiedzka K."/>
            <person name="Martijn J."/>
            <person name="Lind A.E."/>
            <person name="van Eijk R."/>
            <person name="Schleper C."/>
            <person name="Guy L."/>
            <person name="Ettema T.J."/>
        </authorList>
    </citation>
    <scope>NUCLEOTIDE SEQUENCE</scope>
</reference>
<dbReference type="PANTHER" id="PTHR43196">
    <property type="entry name" value="SULFATE ADENYLYLTRANSFERASE SUBUNIT 2"/>
    <property type="match status" value="1"/>
</dbReference>
<comment type="caution">
    <text evidence="2">The sequence shown here is derived from an EMBL/GenBank/DDBJ whole genome shotgun (WGS) entry which is preliminary data.</text>
</comment>
<accession>A0A0F9KM10</accession>
<dbReference type="Gene3D" id="3.40.50.620">
    <property type="entry name" value="HUPs"/>
    <property type="match status" value="1"/>
</dbReference>